<dbReference type="AlphaFoldDB" id="A0A5C4M709"/>
<accession>A0A5C4M709</accession>
<dbReference type="EMBL" id="VDFW01000004">
    <property type="protein sequence ID" value="TNC28230.1"/>
    <property type="molecule type" value="Genomic_DNA"/>
</dbReference>
<dbReference type="OrthoDB" id="3514105at2"/>
<dbReference type="PIRSF" id="PIRSF017393">
    <property type="entry name" value="MTase_SAV2177"/>
    <property type="match status" value="1"/>
</dbReference>
<dbReference type="Gene3D" id="3.40.50.150">
    <property type="entry name" value="Vaccinia Virus protein VP39"/>
    <property type="match status" value="1"/>
</dbReference>
<dbReference type="Pfam" id="PF04672">
    <property type="entry name" value="Methyltransf_19"/>
    <property type="match status" value="1"/>
</dbReference>
<comment type="caution">
    <text evidence="1">The sequence shown here is derived from an EMBL/GenBank/DDBJ whole genome shotgun (WGS) entry which is preliminary data.</text>
</comment>
<dbReference type="Proteomes" id="UP000305546">
    <property type="component" value="Unassembled WGS sequence"/>
</dbReference>
<gene>
    <name evidence="1" type="ORF">FG385_07360</name>
</gene>
<dbReference type="InterPro" id="IPR006764">
    <property type="entry name" value="SAM_dep_MeTrfase_SAV2177_type"/>
</dbReference>
<evidence type="ECO:0000313" key="1">
    <source>
        <dbReference type="EMBL" id="TNC28230.1"/>
    </source>
</evidence>
<reference evidence="1 2" key="1">
    <citation type="submission" date="2019-06" db="EMBL/GenBank/DDBJ databases">
        <title>Amycolatopsis alkalitolerans sp. nov., isolated from Gastrodia elata Blume.</title>
        <authorList>
            <person name="Narsing Rao M.P."/>
            <person name="Li W.J."/>
        </authorList>
    </citation>
    <scope>NUCLEOTIDE SEQUENCE [LARGE SCALE GENOMIC DNA]</scope>
    <source>
        <strain evidence="1 2">SYSUP0005</strain>
    </source>
</reference>
<organism evidence="1 2">
    <name type="scientific">Amycolatopsis alkalitolerans</name>
    <dbReference type="NCBI Taxonomy" id="2547244"/>
    <lineage>
        <taxon>Bacteria</taxon>
        <taxon>Bacillati</taxon>
        <taxon>Actinomycetota</taxon>
        <taxon>Actinomycetes</taxon>
        <taxon>Pseudonocardiales</taxon>
        <taxon>Pseudonocardiaceae</taxon>
        <taxon>Amycolatopsis</taxon>
    </lineage>
</organism>
<dbReference type="SUPFAM" id="SSF53335">
    <property type="entry name" value="S-adenosyl-L-methionine-dependent methyltransferases"/>
    <property type="match status" value="1"/>
</dbReference>
<name>A0A5C4M709_9PSEU</name>
<keyword evidence="2" id="KW-1185">Reference proteome</keyword>
<dbReference type="GO" id="GO:0032259">
    <property type="term" value="P:methylation"/>
    <property type="evidence" value="ECO:0007669"/>
    <property type="project" value="UniProtKB-KW"/>
</dbReference>
<proteinExistence type="predicted"/>
<evidence type="ECO:0000313" key="2">
    <source>
        <dbReference type="Proteomes" id="UP000305546"/>
    </source>
</evidence>
<keyword evidence="1" id="KW-0808">Transferase</keyword>
<protein>
    <submittedName>
        <fullName evidence="1">Methyltransferase</fullName>
    </submittedName>
</protein>
<dbReference type="GO" id="GO:0008168">
    <property type="term" value="F:methyltransferase activity"/>
    <property type="evidence" value="ECO:0007669"/>
    <property type="project" value="UniProtKB-KW"/>
</dbReference>
<dbReference type="InterPro" id="IPR029063">
    <property type="entry name" value="SAM-dependent_MTases_sf"/>
</dbReference>
<sequence>MPPKVSVTAGNSQVLVPFLLTCRVGWRLTNKGVGRVNDRPDPADAIDLGHPNSARVYDYFLGGTANWAIDRVLGDKLSELVPIIRTGAQVNREFLGRAVRYAVGNGITQFLDLGSGVPTVGNVHEVADEIDPDSRCVYVDREPVAVAHARILLERDGDPDRHAVLQADLRDVDAVWKAALATGVLDPSRPIGLLMVSVLHFLDPQDEVSEVVAQYRELLPPGSHLVISHATLDAVPEAELRQFEAGVELYRASGIAASPRDRDTIRAYFGDFALAEPGLTWLPEWQAAGHQVLLRERPEACCFVGGLGIKG</sequence>
<keyword evidence="1" id="KW-0489">Methyltransferase</keyword>